<dbReference type="EMBL" id="JACCCV010000001">
    <property type="protein sequence ID" value="NYF51077.1"/>
    <property type="molecule type" value="Genomic_DNA"/>
</dbReference>
<reference evidence="1 2" key="1">
    <citation type="submission" date="2020-07" db="EMBL/GenBank/DDBJ databases">
        <title>Genomic Encyclopedia of Type Strains, Phase IV (KMG-V): Genome sequencing to study the core and pangenomes of soil and plant-associated prokaryotes.</title>
        <authorList>
            <person name="Whitman W."/>
        </authorList>
    </citation>
    <scope>NUCLEOTIDE SEQUENCE [LARGE SCALE GENOMIC DNA]</scope>
    <source>
        <strain evidence="1 2">M8UP30</strain>
    </source>
</reference>
<sequence>MNFVKKTKSVSTVPTWRANLEEDVSAFEMPSPRFDLHVEFARTYDRLFELTDESLLREEELLSNAIRDGRVLLAGRGGGGKTVFLRRCAQRCLKLGYVAVFISLKFFTQQKASVWLDLQSRLAKVDFLLRSLSSAKLGIAELDSLTPSVQRVLLIDGLNEVDAKVAQELIFCLDEYAGTAISTSVVVSDRLVRREFISPHRWSLYAIQPLSLGEVRGQIKSAHKTITNDQQTLLSSPYFLDLYLANGSLGSSSAAEMEAWFVEHSISADELPAAAEAAFRVYSHRSRSFPVDEFQAIAGESTTQKLLISGALTLSGEDALFDHHLKHDFLASHYLADHRELWFKDSFDLVTFSGSSFDAIMMCLEQVAESEADAFIRSVYDWNLYGVGYALSESRHHNVSEQMRHVMVAMFTERRWDLIEPTALKARDTLKLLRDDADSQRFLRYERLDEVLDFIGRSWQGPSWFTQWKELFTTKPKSSVSDAVQHKIKDEDSVIGWTTSNVLRRCILTEAQQAYLRGLVGEPLAVVRWRAIHTLGAFPSHENLTALADAIRDKDLLVRYGGIRSCFESASQASEEVRGETFAILNQNSKFILEYPFLKDEIRRAMLIPRAKRPKSWIKSCVRLISTWQPSESNDDQEKWTRTAQSLFDLPFSENESEVTTEANAITV</sequence>
<evidence type="ECO:0000313" key="1">
    <source>
        <dbReference type="EMBL" id="NYF51077.1"/>
    </source>
</evidence>
<dbReference type="AlphaFoldDB" id="A0A7Y9NKZ0"/>
<dbReference type="SUPFAM" id="SSF52540">
    <property type="entry name" value="P-loop containing nucleoside triphosphate hydrolases"/>
    <property type="match status" value="1"/>
</dbReference>
<accession>A0A7Y9NKZ0</accession>
<comment type="caution">
    <text evidence="1">The sequence shown here is derived from an EMBL/GenBank/DDBJ whole genome shotgun (WGS) entry which is preliminary data.</text>
</comment>
<dbReference type="Proteomes" id="UP000534186">
    <property type="component" value="Unassembled WGS sequence"/>
</dbReference>
<proteinExistence type="predicted"/>
<evidence type="ECO:0000313" key="2">
    <source>
        <dbReference type="Proteomes" id="UP000534186"/>
    </source>
</evidence>
<dbReference type="Gene3D" id="3.40.50.300">
    <property type="entry name" value="P-loop containing nucleotide triphosphate hydrolases"/>
    <property type="match status" value="1"/>
</dbReference>
<gene>
    <name evidence="1" type="ORF">HDF12_001442</name>
</gene>
<protein>
    <submittedName>
        <fullName evidence="1">Uncharacterized protein</fullName>
    </submittedName>
</protein>
<name>A0A7Y9NKZ0_9BACT</name>
<organism evidence="1 2">
    <name type="scientific">Tunturiibacter lichenicola</name>
    <dbReference type="NCBI Taxonomy" id="2051959"/>
    <lineage>
        <taxon>Bacteria</taxon>
        <taxon>Pseudomonadati</taxon>
        <taxon>Acidobacteriota</taxon>
        <taxon>Terriglobia</taxon>
        <taxon>Terriglobales</taxon>
        <taxon>Acidobacteriaceae</taxon>
        <taxon>Tunturiibacter</taxon>
    </lineage>
</organism>
<dbReference type="InterPro" id="IPR027417">
    <property type="entry name" value="P-loop_NTPase"/>
</dbReference>